<keyword evidence="2 6" id="KW-0805">Transcription regulation</keyword>
<comment type="subunit">
    <text evidence="6">Heterotrimer.</text>
</comment>
<keyword evidence="4 6" id="KW-0804">Transcription</keyword>
<name>A0A164VEX6_DAUCS</name>
<evidence type="ECO:0000313" key="7">
    <source>
        <dbReference type="EMBL" id="KZM90244.1"/>
    </source>
</evidence>
<evidence type="ECO:0000256" key="2">
    <source>
        <dbReference type="ARBA" id="ARBA00023015"/>
    </source>
</evidence>
<dbReference type="PROSITE" id="PS51152">
    <property type="entry name" value="NFYA_HAP2_2"/>
    <property type="match status" value="1"/>
</dbReference>
<dbReference type="PRINTS" id="PR00616">
    <property type="entry name" value="CCAATSUBUNTB"/>
</dbReference>
<comment type="similarity">
    <text evidence="6">Belongs to the NFYA/HAP2 subunit family.</text>
</comment>
<keyword evidence="3 6" id="KW-0238">DNA-binding</keyword>
<sequence length="183" mass="20896">MGEHLATSTQTELVHHTINILKSTNTFVLEEEPVYVDPKQYHGIIRRRQSRAKAELQKKVTKSRKPYLHESCYQHAMRRATGCGGRFLNTKKLDASVADSRSKELSFGRSVNSSVPKWFTTTCDENSNPKEKRSTFKEAFPSDDTNGCDLFSMYNFRSANSKRQVSFQQQRGHTVVNQVLYGA</sequence>
<evidence type="ECO:0000256" key="6">
    <source>
        <dbReference type="RuleBase" id="RU367155"/>
    </source>
</evidence>
<evidence type="ECO:0000313" key="9">
    <source>
        <dbReference type="Proteomes" id="UP000077755"/>
    </source>
</evidence>
<dbReference type="Gene3D" id="6.10.250.2430">
    <property type="match status" value="1"/>
</dbReference>
<dbReference type="Gramene" id="KZM90244">
    <property type="protein sequence ID" value="KZM90244"/>
    <property type="gene ID" value="DCAR_022391"/>
</dbReference>
<proteinExistence type="inferred from homology"/>
<dbReference type="PANTHER" id="PTHR12632">
    <property type="entry name" value="TRANSCRIPTION FACTOR NF-Y ALPHA-RELATED"/>
    <property type="match status" value="1"/>
</dbReference>
<dbReference type="Proteomes" id="UP000077755">
    <property type="component" value="Chromosome 6"/>
</dbReference>
<reference evidence="7" key="1">
    <citation type="journal article" date="2016" name="Nat. Genet.">
        <title>A high-quality carrot genome assembly provides new insights into carotenoid accumulation and asterid genome evolution.</title>
        <authorList>
            <person name="Iorizzo M."/>
            <person name="Ellison S."/>
            <person name="Senalik D."/>
            <person name="Zeng P."/>
            <person name="Satapoomin P."/>
            <person name="Huang J."/>
            <person name="Bowman M."/>
            <person name="Iovene M."/>
            <person name="Sanseverino W."/>
            <person name="Cavagnaro P."/>
            <person name="Yildiz M."/>
            <person name="Macko-Podgorni A."/>
            <person name="Moranska E."/>
            <person name="Grzebelus E."/>
            <person name="Grzebelus D."/>
            <person name="Ashrafi H."/>
            <person name="Zheng Z."/>
            <person name="Cheng S."/>
            <person name="Spooner D."/>
            <person name="Van Deynze A."/>
            <person name="Simon P."/>
        </authorList>
    </citation>
    <scope>NUCLEOTIDE SEQUENCE [LARGE SCALE GENOMIC DNA]</scope>
    <source>
        <tissue evidence="7">Leaf</tissue>
    </source>
</reference>
<evidence type="ECO:0000313" key="8">
    <source>
        <dbReference type="EMBL" id="WOH04369.1"/>
    </source>
</evidence>
<evidence type="ECO:0000256" key="5">
    <source>
        <dbReference type="ARBA" id="ARBA00023242"/>
    </source>
</evidence>
<accession>A0A164VEX6</accession>
<organism evidence="7">
    <name type="scientific">Daucus carota subsp. sativus</name>
    <name type="common">Carrot</name>
    <dbReference type="NCBI Taxonomy" id="79200"/>
    <lineage>
        <taxon>Eukaryota</taxon>
        <taxon>Viridiplantae</taxon>
        <taxon>Streptophyta</taxon>
        <taxon>Embryophyta</taxon>
        <taxon>Tracheophyta</taxon>
        <taxon>Spermatophyta</taxon>
        <taxon>Magnoliopsida</taxon>
        <taxon>eudicotyledons</taxon>
        <taxon>Gunneridae</taxon>
        <taxon>Pentapetalae</taxon>
        <taxon>asterids</taxon>
        <taxon>campanulids</taxon>
        <taxon>Apiales</taxon>
        <taxon>Apiaceae</taxon>
        <taxon>Apioideae</taxon>
        <taxon>Scandiceae</taxon>
        <taxon>Daucinae</taxon>
        <taxon>Daucus</taxon>
        <taxon>Daucus sect. Daucus</taxon>
    </lineage>
</organism>
<evidence type="ECO:0000256" key="3">
    <source>
        <dbReference type="ARBA" id="ARBA00023125"/>
    </source>
</evidence>
<evidence type="ECO:0000256" key="1">
    <source>
        <dbReference type="ARBA" id="ARBA00004123"/>
    </source>
</evidence>
<dbReference type="OrthoDB" id="1097733at2759"/>
<keyword evidence="9" id="KW-1185">Reference proteome</keyword>
<dbReference type="GO" id="GO:0003677">
    <property type="term" value="F:DNA binding"/>
    <property type="evidence" value="ECO:0007669"/>
    <property type="project" value="UniProtKB-KW"/>
</dbReference>
<dbReference type="SMART" id="SM00521">
    <property type="entry name" value="CBF"/>
    <property type="match status" value="1"/>
</dbReference>
<dbReference type="InterPro" id="IPR001289">
    <property type="entry name" value="NFYA"/>
</dbReference>
<protein>
    <recommendedName>
        <fullName evidence="6">Nuclear transcription factor Y subunit</fullName>
    </recommendedName>
</protein>
<dbReference type="EMBL" id="CP093348">
    <property type="protein sequence ID" value="WOH04369.1"/>
    <property type="molecule type" value="Genomic_DNA"/>
</dbReference>
<gene>
    <name evidence="7" type="ORF">DCAR_022391</name>
    <name evidence="8" type="ORF">DCAR_0623778</name>
</gene>
<reference evidence="8" key="2">
    <citation type="submission" date="2022-03" db="EMBL/GenBank/DDBJ databases">
        <title>Draft title - Genomic analysis of global carrot germplasm unveils the trajectory of domestication and the origin of high carotenoid orange carrot.</title>
        <authorList>
            <person name="Iorizzo M."/>
            <person name="Ellison S."/>
            <person name="Senalik D."/>
            <person name="Macko-Podgorni A."/>
            <person name="Grzebelus D."/>
            <person name="Bostan H."/>
            <person name="Rolling W."/>
            <person name="Curaba J."/>
            <person name="Simon P."/>
        </authorList>
    </citation>
    <scope>NUCLEOTIDE SEQUENCE</scope>
    <source>
        <tissue evidence="8">Leaf</tissue>
    </source>
</reference>
<dbReference type="AlphaFoldDB" id="A0A164VEX6"/>
<dbReference type="Pfam" id="PF02045">
    <property type="entry name" value="CBFB_NFYA"/>
    <property type="match status" value="1"/>
</dbReference>
<keyword evidence="5 6" id="KW-0539">Nucleus</keyword>
<comment type="subcellular location">
    <subcellularLocation>
        <location evidence="1 6">Nucleus</location>
    </subcellularLocation>
</comment>
<evidence type="ECO:0000256" key="4">
    <source>
        <dbReference type="ARBA" id="ARBA00023163"/>
    </source>
</evidence>
<dbReference type="EMBL" id="LNRQ01000006">
    <property type="protein sequence ID" value="KZM90244.1"/>
    <property type="molecule type" value="Genomic_DNA"/>
</dbReference>
<dbReference type="GO" id="GO:0003700">
    <property type="term" value="F:DNA-binding transcription factor activity"/>
    <property type="evidence" value="ECO:0007669"/>
    <property type="project" value="UniProtKB-UniRule"/>
</dbReference>
<dbReference type="GO" id="GO:0005634">
    <property type="term" value="C:nucleus"/>
    <property type="evidence" value="ECO:0007669"/>
    <property type="project" value="UniProtKB-SubCell"/>
</dbReference>
<comment type="function">
    <text evidence="6">Component of the sequence-specific heterotrimeric transcription factor (NF-Y) which specifically recognizes a 5'-CCAAT-3' box motif found in the promoters of its target genes.</text>
</comment>
<dbReference type="STRING" id="79200.A0A164VEX6"/>